<comment type="subcellular location">
    <subcellularLocation>
        <location evidence="1 7">Cell outer membrane</location>
    </subcellularLocation>
</comment>
<keyword evidence="11" id="KW-0675">Receptor</keyword>
<evidence type="ECO:0000256" key="3">
    <source>
        <dbReference type="ARBA" id="ARBA00022729"/>
    </source>
</evidence>
<dbReference type="PROSITE" id="PS01156">
    <property type="entry name" value="TONB_DEPENDENT_REC_2"/>
    <property type="match status" value="1"/>
</dbReference>
<protein>
    <submittedName>
        <fullName evidence="11">TonB-dependent receptor family protein</fullName>
    </submittedName>
</protein>
<evidence type="ECO:0000259" key="9">
    <source>
        <dbReference type="Pfam" id="PF00593"/>
    </source>
</evidence>
<proteinExistence type="inferred from homology"/>
<evidence type="ECO:0000256" key="5">
    <source>
        <dbReference type="ARBA" id="ARBA00023136"/>
    </source>
</evidence>
<evidence type="ECO:0000256" key="4">
    <source>
        <dbReference type="ARBA" id="ARBA00023077"/>
    </source>
</evidence>
<dbReference type="InterPro" id="IPR036942">
    <property type="entry name" value="Beta-barrel_TonB_sf"/>
</dbReference>
<organism evidence="11 12">
    <name type="scientific">Massilia timonae</name>
    <dbReference type="NCBI Taxonomy" id="47229"/>
    <lineage>
        <taxon>Bacteria</taxon>
        <taxon>Pseudomonadati</taxon>
        <taxon>Pseudomonadota</taxon>
        <taxon>Betaproteobacteria</taxon>
        <taxon>Burkholderiales</taxon>
        <taxon>Oxalobacteraceae</taxon>
        <taxon>Telluria group</taxon>
        <taxon>Massilia</taxon>
    </lineage>
</organism>
<gene>
    <name evidence="11" type="ORF">LO55_3034</name>
</gene>
<comment type="similarity">
    <text evidence="2 7">Belongs to the TonB-dependent receptor family.</text>
</comment>
<dbReference type="Gene3D" id="2.40.170.20">
    <property type="entry name" value="TonB-dependent receptor, beta-barrel domain"/>
    <property type="match status" value="1"/>
</dbReference>
<reference evidence="11 12" key="1">
    <citation type="submission" date="2014-10" db="EMBL/GenBank/DDBJ databases">
        <authorList>
            <person name="Seo M.-J."/>
            <person name="Seok Y.J."/>
            <person name="Cha I.-T."/>
        </authorList>
    </citation>
    <scope>NUCLEOTIDE SEQUENCE [LARGE SCALE GENOMIC DNA]</scope>
    <source>
        <strain evidence="11 12">NEU</strain>
    </source>
</reference>
<dbReference type="Pfam" id="PF07715">
    <property type="entry name" value="Plug"/>
    <property type="match status" value="1"/>
</dbReference>
<keyword evidence="4 7" id="KW-0798">TonB box</keyword>
<feature type="domain" description="TonB-dependent receptor-like beta-barrel" evidence="9">
    <location>
        <begin position="427"/>
        <end position="923"/>
    </location>
</feature>
<evidence type="ECO:0000256" key="6">
    <source>
        <dbReference type="ARBA" id="ARBA00023237"/>
    </source>
</evidence>
<comment type="caution">
    <text evidence="11">The sequence shown here is derived from an EMBL/GenBank/DDBJ whole genome shotgun (WGS) entry which is preliminary data.</text>
</comment>
<dbReference type="InterPro" id="IPR000531">
    <property type="entry name" value="Beta-barrel_TonB"/>
</dbReference>
<dbReference type="Proteomes" id="UP000180246">
    <property type="component" value="Unassembled WGS sequence"/>
</dbReference>
<dbReference type="PANTHER" id="PTHR40980">
    <property type="entry name" value="PLUG DOMAIN-CONTAINING PROTEIN"/>
    <property type="match status" value="1"/>
</dbReference>
<name>A0A1S2N4J0_9BURK</name>
<keyword evidence="5 7" id="KW-0472">Membrane</keyword>
<dbReference type="InterPro" id="IPR010104">
    <property type="entry name" value="TonB_rcpt_bac"/>
</dbReference>
<feature type="domain" description="TonB-dependent receptor plug" evidence="10">
    <location>
        <begin position="80"/>
        <end position="182"/>
    </location>
</feature>
<evidence type="ECO:0000256" key="2">
    <source>
        <dbReference type="ARBA" id="ARBA00009810"/>
    </source>
</evidence>
<dbReference type="EMBL" id="JRYB01000001">
    <property type="protein sequence ID" value="OIJ40006.1"/>
    <property type="molecule type" value="Genomic_DNA"/>
</dbReference>
<dbReference type="PANTHER" id="PTHR40980:SF3">
    <property type="entry name" value="TONB-DEPENDENT RECEPTOR-LIKE BETA-BARREL DOMAIN-CONTAINING PROTEIN"/>
    <property type="match status" value="1"/>
</dbReference>
<dbReference type="RefSeq" id="WP_071362073.1">
    <property type="nucleotide sequence ID" value="NZ_JRYB01000001.1"/>
</dbReference>
<evidence type="ECO:0000256" key="7">
    <source>
        <dbReference type="RuleBase" id="RU003357"/>
    </source>
</evidence>
<dbReference type="Pfam" id="PF00593">
    <property type="entry name" value="TonB_dep_Rec_b-barrel"/>
    <property type="match status" value="1"/>
</dbReference>
<accession>A0A1S2N4J0</accession>
<evidence type="ECO:0000256" key="8">
    <source>
        <dbReference type="SAM" id="SignalP"/>
    </source>
</evidence>
<evidence type="ECO:0000313" key="11">
    <source>
        <dbReference type="EMBL" id="OIJ40006.1"/>
    </source>
</evidence>
<dbReference type="AlphaFoldDB" id="A0A1S2N4J0"/>
<evidence type="ECO:0000259" key="10">
    <source>
        <dbReference type="Pfam" id="PF07715"/>
    </source>
</evidence>
<evidence type="ECO:0000313" key="12">
    <source>
        <dbReference type="Proteomes" id="UP000180246"/>
    </source>
</evidence>
<dbReference type="InterPro" id="IPR012910">
    <property type="entry name" value="Plug_dom"/>
</dbReference>
<feature type="signal peptide" evidence="8">
    <location>
        <begin position="1"/>
        <end position="37"/>
    </location>
</feature>
<dbReference type="SUPFAM" id="SSF56935">
    <property type="entry name" value="Porins"/>
    <property type="match status" value="1"/>
</dbReference>
<dbReference type="PROSITE" id="PS51257">
    <property type="entry name" value="PROKAR_LIPOPROTEIN"/>
    <property type="match status" value="1"/>
</dbReference>
<dbReference type="GO" id="GO:0009279">
    <property type="term" value="C:cell outer membrane"/>
    <property type="evidence" value="ECO:0007669"/>
    <property type="project" value="UniProtKB-SubCell"/>
</dbReference>
<dbReference type="InterPro" id="IPR037066">
    <property type="entry name" value="Plug_dom_sf"/>
</dbReference>
<dbReference type="Gene3D" id="2.170.130.10">
    <property type="entry name" value="TonB-dependent receptor, plug domain"/>
    <property type="match status" value="1"/>
</dbReference>
<dbReference type="NCBIfam" id="TIGR01782">
    <property type="entry name" value="TonB-Xanth-Caul"/>
    <property type="match status" value="1"/>
</dbReference>
<evidence type="ECO:0000256" key="1">
    <source>
        <dbReference type="ARBA" id="ARBA00004442"/>
    </source>
</evidence>
<keyword evidence="6" id="KW-0998">Cell outer membrane</keyword>
<sequence>MTTRRDGARRQAFQLHPQLNPIAGACALLLMAAPLHAQEAGAQDPEDAVRPAATVTGEAPIATVNVSGIRRGIEAAIEIKRNATSIVEAVSAEDIGKLPDTTVAQSISRLSGVTTQRSKINGKATEVSVRGMSPTFNGSLLNGREQASTSDARSPEFDLFPSELTGSVLVYKTPDASLIGQGLASTIDLRTLRPLDFGKRMFAANARKERIGFGSGSDLGSGHRKTLTYVDQYFGRKLGLSVGLTSFKQDNGGELKFDSWGANTADIDYNGQTVKAINGFMAETSRRKAERDGASVTLQFRPNDKFRSTFDAFYSRGEEATKKTGLEGAIVGGTGIYDPNAVLTDATIENGIVTAGTFSNYKGDVRNHLFSNKDRLLSLGVNNELKVGEWRIVNDLSYSKGTKRISNFETMAGQPGNTPESQLGSISYSGFNGNNFADVRYSPSLNYADRNVAVLTDVAGWGGGPLSPQAGYLALPTIDDKVQAVRLSAERDTDWGPLAAVRFGVNYTKRDKSRLGEEGRLSVRGGDGYASIPMPGSGIEVAGPTGIPVASFDPTGSLGSLYELNRWVDATVLARDWTVGEKVTTAYLMGELDGTLMSLPYSGNIGVQVVDTRQRASGNQVDLANCTGITTDTCPAVVKTGGIDYTKVLPSLNLTFDLGNDQLLRLGAGKQVSRANLDNLKASMNFGLQSATAEDPALTGFAGNPELKPYEARALDLSYEKYFGKKGYVSAALFYKKLDNYVINAPQMFDFAQYTSASTPLPTTGQYAGSTIGFLTMPQNGEGGIMRGIELSANLPFGLVMNALDGFGVQVNHSHTDSSVRLPTSAFVTGSNAPVFNGAVSEIGLPGLSRNVTSLRLYYEKHGLQVSLAAYRRSSFIGQILDYRSESQFTFIKGETIADAQVSYDFQGGMLQGWSAFLQGHNLTNEPFREYTSDPTVYTNTVTFGRTYSAGLNYKF</sequence>
<dbReference type="InterPro" id="IPR010917">
    <property type="entry name" value="TonB_rcpt_CS"/>
</dbReference>
<keyword evidence="3 8" id="KW-0732">Signal</keyword>
<feature type="chain" id="PRO_5010182292" evidence="8">
    <location>
        <begin position="38"/>
        <end position="956"/>
    </location>
</feature>